<name>R8YTU6_9GAMM</name>
<dbReference type="AlphaFoldDB" id="R8YTU6"/>
<evidence type="ECO:0000313" key="2">
    <source>
        <dbReference type="EMBL" id="EOQ72850.1"/>
    </source>
</evidence>
<dbReference type="HOGENOM" id="CLU_2353520_0_0_6"/>
<protein>
    <submittedName>
        <fullName evidence="2">Uncharacterized protein</fullName>
    </submittedName>
</protein>
<evidence type="ECO:0000313" key="3">
    <source>
        <dbReference type="Proteomes" id="UP000013986"/>
    </source>
</evidence>
<keyword evidence="1" id="KW-0812">Transmembrane</keyword>
<keyword evidence="1" id="KW-0472">Membrane</keyword>
<proteinExistence type="predicted"/>
<gene>
    <name evidence="2" type="ORF">F929_02785</name>
</gene>
<reference evidence="2 3" key="1">
    <citation type="submission" date="2013-02" db="EMBL/GenBank/DDBJ databases">
        <title>The Genome Sequence of Acinetobacter pittii ANC 4052.</title>
        <authorList>
            <consortium name="The Broad Institute Genome Sequencing Platform"/>
            <consortium name="The Broad Institute Genome Sequencing Center for Infectious Disease"/>
            <person name="Cerqueira G."/>
            <person name="Feldgarden M."/>
            <person name="Courvalin P."/>
            <person name="Perichon B."/>
            <person name="Grillot-Courvalin C."/>
            <person name="Clermont D."/>
            <person name="Rocha E."/>
            <person name="Yoon E.-J."/>
            <person name="Nemec A."/>
            <person name="Walker B."/>
            <person name="Young S.K."/>
            <person name="Zeng Q."/>
            <person name="Gargeya S."/>
            <person name="Fitzgerald M."/>
            <person name="Haas B."/>
            <person name="Abouelleil A."/>
            <person name="Alvarado L."/>
            <person name="Arachchi H.M."/>
            <person name="Berlin A.M."/>
            <person name="Chapman S.B."/>
            <person name="Dewar J."/>
            <person name="Goldberg J."/>
            <person name="Griggs A."/>
            <person name="Gujja S."/>
            <person name="Hansen M."/>
            <person name="Howarth C."/>
            <person name="Imamovic A."/>
            <person name="Larimer J."/>
            <person name="McCowan C."/>
            <person name="Murphy C."/>
            <person name="Neiman D."/>
            <person name="Pearson M."/>
            <person name="Priest M."/>
            <person name="Roberts A."/>
            <person name="Saif S."/>
            <person name="Shea T."/>
            <person name="Sisk P."/>
            <person name="Sykes S."/>
            <person name="Wortman J."/>
            <person name="Nusbaum C."/>
            <person name="Birren B."/>
        </authorList>
    </citation>
    <scope>NUCLEOTIDE SEQUENCE [LARGE SCALE GENOMIC DNA]</scope>
    <source>
        <strain evidence="2 3">ANC 4052</strain>
    </source>
</reference>
<evidence type="ECO:0000256" key="1">
    <source>
        <dbReference type="SAM" id="Phobius"/>
    </source>
</evidence>
<keyword evidence="1" id="KW-1133">Transmembrane helix</keyword>
<dbReference type="EMBL" id="APQO01000006">
    <property type="protein sequence ID" value="EOQ72850.1"/>
    <property type="molecule type" value="Genomic_DNA"/>
</dbReference>
<sequence>MRYKVKAQCLPAEPKKHLKTIFVLVYSNYIGCFLLKICNKVIVNMVYWWFDVVLYMNSRQRPLVKALMQLYTESIKHAFIVKWLTKRTSYVINEAK</sequence>
<comment type="caution">
    <text evidence="2">The sequence shown here is derived from an EMBL/GenBank/DDBJ whole genome shotgun (WGS) entry which is preliminary data.</text>
</comment>
<accession>R8YTU6</accession>
<feature type="transmembrane region" description="Helical" evidence="1">
    <location>
        <begin position="21"/>
        <end position="50"/>
    </location>
</feature>
<organism evidence="2 3">
    <name type="scientific">Acinetobacter lactucae</name>
    <dbReference type="NCBI Taxonomy" id="1785128"/>
    <lineage>
        <taxon>Bacteria</taxon>
        <taxon>Pseudomonadati</taxon>
        <taxon>Pseudomonadota</taxon>
        <taxon>Gammaproteobacteria</taxon>
        <taxon>Moraxellales</taxon>
        <taxon>Moraxellaceae</taxon>
        <taxon>Acinetobacter</taxon>
        <taxon>Acinetobacter calcoaceticus/baumannii complex</taxon>
    </lineage>
</organism>
<dbReference type="Proteomes" id="UP000013986">
    <property type="component" value="Unassembled WGS sequence"/>
</dbReference>